<comment type="caution">
    <text evidence="3">The sequence shown here is derived from an EMBL/GenBank/DDBJ whole genome shotgun (WGS) entry which is preliminary data.</text>
</comment>
<dbReference type="STRING" id="1385514.N782_10610"/>
<proteinExistence type="predicted"/>
<feature type="domain" description="Gfo/Idh/MocA-like oxidoreductase N-terminal" evidence="1">
    <location>
        <begin position="3"/>
        <end position="119"/>
    </location>
</feature>
<dbReference type="PANTHER" id="PTHR43054:SF1">
    <property type="entry name" value="SCYLLO-INOSITOL 2-DEHYDROGENASE (NADP(+)) IOLU"/>
    <property type="match status" value="1"/>
</dbReference>
<reference evidence="3 4" key="1">
    <citation type="journal article" date="2015" name="Stand. Genomic Sci.">
        <title>High quality draft genome sequence of the moderately halophilic bacterium Pontibacillus yanchengensis Y32(T) and comparison among Pontibacillus genomes.</title>
        <authorList>
            <person name="Huang J."/>
            <person name="Qiao Z.X."/>
            <person name="Tang J.W."/>
            <person name="Wang G."/>
        </authorList>
    </citation>
    <scope>NUCLEOTIDE SEQUENCE [LARGE SCALE GENOMIC DNA]</scope>
    <source>
        <strain evidence="3 4">Y32</strain>
    </source>
</reference>
<dbReference type="Gene3D" id="3.40.50.720">
    <property type="entry name" value="NAD(P)-binding Rossmann-like Domain"/>
    <property type="match status" value="1"/>
</dbReference>
<gene>
    <name evidence="3" type="ORF">N782_10610</name>
</gene>
<dbReference type="SUPFAM" id="SSF51735">
    <property type="entry name" value="NAD(P)-binding Rossmann-fold domains"/>
    <property type="match status" value="1"/>
</dbReference>
<dbReference type="InterPro" id="IPR036291">
    <property type="entry name" value="NAD(P)-bd_dom_sf"/>
</dbReference>
<dbReference type="InterPro" id="IPR055170">
    <property type="entry name" value="GFO_IDH_MocA-like_dom"/>
</dbReference>
<evidence type="ECO:0000313" key="4">
    <source>
        <dbReference type="Proteomes" id="UP000030147"/>
    </source>
</evidence>
<name>A0A0A2TEG0_9BACI</name>
<evidence type="ECO:0000259" key="2">
    <source>
        <dbReference type="Pfam" id="PF22725"/>
    </source>
</evidence>
<evidence type="ECO:0000313" key="3">
    <source>
        <dbReference type="EMBL" id="KGP72798.1"/>
    </source>
</evidence>
<dbReference type="SUPFAM" id="SSF55347">
    <property type="entry name" value="Glyceraldehyde-3-phosphate dehydrogenase-like, C-terminal domain"/>
    <property type="match status" value="1"/>
</dbReference>
<dbReference type="Pfam" id="PF22725">
    <property type="entry name" value="GFO_IDH_MocA_C3"/>
    <property type="match status" value="1"/>
</dbReference>
<feature type="domain" description="GFO/IDH/MocA-like oxidoreductase" evidence="2">
    <location>
        <begin position="138"/>
        <end position="246"/>
    </location>
</feature>
<dbReference type="PANTHER" id="PTHR43054">
    <property type="match status" value="1"/>
</dbReference>
<dbReference type="GO" id="GO:0000166">
    <property type="term" value="F:nucleotide binding"/>
    <property type="evidence" value="ECO:0007669"/>
    <property type="project" value="InterPro"/>
</dbReference>
<dbReference type="Gene3D" id="3.30.360.10">
    <property type="entry name" value="Dihydrodipicolinate Reductase, domain 2"/>
    <property type="match status" value="1"/>
</dbReference>
<evidence type="ECO:0000259" key="1">
    <source>
        <dbReference type="Pfam" id="PF01408"/>
    </source>
</evidence>
<sequence>MVKFGVIGTNWITDRFLESVKDLKEFELTAVHSRTEEKAEEFARKYNISKTFTDYKDMAKSDTIDAVYIASPNYVHSKQAIVFLNHKKHVLCEKPLASNIKETQAMIDAATKNEVVLMEAMRTTLVPNFKRIQDNLYKLGKVRRYVASYSKYSSRYDAYKEGTVLNAFNPTYSNGSLMDLGVYCIYPLVVLFGEPESIKASGVLLDSGADGSGSILAQYNDMDAVIMHSKMNDSHLPSEIQGEEASMIIHENISTPEYVEIKYKDGSVETISEPHEQEEMYYEGEEFIRLIQQGKKMSTINTLQNSLTTAVIMETARKQIGLIYPAD</sequence>
<dbReference type="EMBL" id="AVBF01000023">
    <property type="protein sequence ID" value="KGP72798.1"/>
    <property type="molecule type" value="Genomic_DNA"/>
</dbReference>
<dbReference type="OrthoDB" id="9815825at2"/>
<dbReference type="AlphaFoldDB" id="A0A0A2TEG0"/>
<dbReference type="RefSeq" id="WP_036819148.1">
    <property type="nucleotide sequence ID" value="NZ_AVBF01000023.1"/>
</dbReference>
<dbReference type="InterPro" id="IPR000683">
    <property type="entry name" value="Gfo/Idh/MocA-like_OxRdtase_N"/>
</dbReference>
<accession>A0A0A2TEG0</accession>
<protein>
    <submittedName>
        <fullName evidence="3">Oxidoreductase</fullName>
    </submittedName>
</protein>
<organism evidence="3 4">
    <name type="scientific">Pontibacillus yanchengensis Y32</name>
    <dbReference type="NCBI Taxonomy" id="1385514"/>
    <lineage>
        <taxon>Bacteria</taxon>
        <taxon>Bacillati</taxon>
        <taxon>Bacillota</taxon>
        <taxon>Bacilli</taxon>
        <taxon>Bacillales</taxon>
        <taxon>Bacillaceae</taxon>
        <taxon>Pontibacillus</taxon>
    </lineage>
</organism>
<dbReference type="Proteomes" id="UP000030147">
    <property type="component" value="Unassembled WGS sequence"/>
</dbReference>
<keyword evidence="4" id="KW-1185">Reference proteome</keyword>
<dbReference type="Pfam" id="PF01408">
    <property type="entry name" value="GFO_IDH_MocA"/>
    <property type="match status" value="1"/>
</dbReference>
<dbReference type="eggNOG" id="COG0673">
    <property type="taxonomic scope" value="Bacteria"/>
</dbReference>